<keyword evidence="3" id="KW-1185">Reference proteome</keyword>
<protein>
    <submittedName>
        <fullName evidence="2">Uncharacterized protein</fullName>
    </submittedName>
</protein>
<evidence type="ECO:0000313" key="2">
    <source>
        <dbReference type="EMBL" id="GAB69776.1"/>
    </source>
</evidence>
<dbReference type="InterPro" id="IPR002110">
    <property type="entry name" value="Ankyrin_rpt"/>
</dbReference>
<dbReference type="RefSeq" id="XP_004227994.1">
    <property type="nucleotide sequence ID" value="XM_004227946.1"/>
</dbReference>
<proteinExistence type="predicted"/>
<gene>
    <name evidence="2" type="ORF">PCYB_005250</name>
</gene>
<sequence>NNNSNRLDDEIEDLIYYVRTNDIKEVKKILQHGNICLINDVKDENKNTLLHFACANNIVDMIRFLLYECVIGHNQLNANGNDPLMWVMQNKHCETNIPQWKEKNKLYEHMKKDFMEISLVKDRYQLSAHVKNKINSRNFLGNIFSDDHDGSLGNGDSKQGVGGTTLNGQGETWGKQTRLYKEANEIDLLKKNEFDKSILSEAFNDQDENILHLVLRHPMLSVLDEQDGGAVSRMNGVANRGDRAPNSHNDTAFTINLEDAKIIQQYTHQLLINEKAKVKTGKAKKKPLYG</sequence>
<dbReference type="EMBL" id="DF157809">
    <property type="protein sequence ID" value="GAB69776.1"/>
    <property type="molecule type" value="Genomic_DNA"/>
</dbReference>
<dbReference type="VEuPathDB" id="PlasmoDB:PCYB_005250"/>
<evidence type="ECO:0000313" key="3">
    <source>
        <dbReference type="Proteomes" id="UP000006319"/>
    </source>
</evidence>
<feature type="non-terminal residue" evidence="2">
    <location>
        <position position="1"/>
    </location>
</feature>
<accession>K6UFA8</accession>
<feature type="region of interest" description="Disordered" evidence="1">
    <location>
        <begin position="151"/>
        <end position="170"/>
    </location>
</feature>
<dbReference type="KEGG" id="pcy:PCYB_005250"/>
<dbReference type="eggNOG" id="ENOG502S4K7">
    <property type="taxonomic scope" value="Eukaryota"/>
</dbReference>
<evidence type="ECO:0000256" key="1">
    <source>
        <dbReference type="SAM" id="MobiDB-lite"/>
    </source>
</evidence>
<dbReference type="InterPro" id="IPR036770">
    <property type="entry name" value="Ankyrin_rpt-contain_sf"/>
</dbReference>
<reference evidence="2 3" key="1">
    <citation type="journal article" date="2012" name="Nat. Genet.">
        <title>Plasmodium cynomolgi genome sequences provide insight into Plasmodium vivax and the monkey malaria clade.</title>
        <authorList>
            <person name="Tachibana S."/>
            <person name="Sullivan S.A."/>
            <person name="Kawai S."/>
            <person name="Nakamura S."/>
            <person name="Kim H.R."/>
            <person name="Goto N."/>
            <person name="Arisue N."/>
            <person name="Palacpac N.M.Q."/>
            <person name="Honma H."/>
            <person name="Yagi M."/>
            <person name="Tougan T."/>
            <person name="Katakai Y."/>
            <person name="Kaneko O."/>
            <person name="Mita T."/>
            <person name="Kita K."/>
            <person name="Yasutomi Y."/>
            <person name="Sutton P.L."/>
            <person name="Shakhbatyan R."/>
            <person name="Horii T."/>
            <person name="Yasunaga T."/>
            <person name="Barnwell J.W."/>
            <person name="Escalante A.A."/>
            <person name="Carlton J.M."/>
            <person name="Tanabe K."/>
        </authorList>
    </citation>
    <scope>NUCLEOTIDE SEQUENCE [LARGE SCALE GENOMIC DNA]</scope>
    <source>
        <strain evidence="2 3">B</strain>
    </source>
</reference>
<dbReference type="SUPFAM" id="SSF48403">
    <property type="entry name" value="Ankyrin repeat"/>
    <property type="match status" value="1"/>
</dbReference>
<name>K6UFA8_PLACD</name>
<dbReference type="OrthoDB" id="46564at2759"/>
<organism evidence="2 3">
    <name type="scientific">Plasmodium cynomolgi (strain B)</name>
    <dbReference type="NCBI Taxonomy" id="1120755"/>
    <lineage>
        <taxon>Eukaryota</taxon>
        <taxon>Sar</taxon>
        <taxon>Alveolata</taxon>
        <taxon>Apicomplexa</taxon>
        <taxon>Aconoidasida</taxon>
        <taxon>Haemosporida</taxon>
        <taxon>Plasmodiidae</taxon>
        <taxon>Plasmodium</taxon>
        <taxon>Plasmodium (Plasmodium)</taxon>
    </lineage>
</organism>
<dbReference type="Gene3D" id="1.25.40.20">
    <property type="entry name" value="Ankyrin repeat-containing domain"/>
    <property type="match status" value="1"/>
</dbReference>
<dbReference type="GeneID" id="14696318"/>
<dbReference type="AlphaFoldDB" id="K6UFA8"/>
<dbReference type="Pfam" id="PF12796">
    <property type="entry name" value="Ank_2"/>
    <property type="match status" value="1"/>
</dbReference>
<dbReference type="Proteomes" id="UP000006319">
    <property type="component" value="Unassembled WGS sequence"/>
</dbReference>